<reference evidence="11 13" key="1">
    <citation type="submission" date="2017-10" db="EMBL/GenBank/DDBJ databases">
        <title>Genomics of the genus Arcobacter.</title>
        <authorList>
            <person name="Perez-Cataluna A."/>
            <person name="Figueras M.J."/>
        </authorList>
    </citation>
    <scope>NUCLEOTIDE SEQUENCE [LARGE SCALE GENOMIC DNA]</scope>
    <source>
        <strain evidence="11 13">CECT 7835</strain>
    </source>
</reference>
<dbReference type="KEGG" id="hbv:ABIV_1068"/>
<comment type="similarity">
    <text evidence="2">Belongs to the MscS (TC 1.A.23) family.</text>
</comment>
<evidence type="ECO:0000256" key="5">
    <source>
        <dbReference type="ARBA" id="ARBA00022989"/>
    </source>
</evidence>
<dbReference type="SUPFAM" id="SSF50182">
    <property type="entry name" value="Sm-like ribonucleoproteins"/>
    <property type="match status" value="1"/>
</dbReference>
<dbReference type="Pfam" id="PF00924">
    <property type="entry name" value="MS_channel_2nd"/>
    <property type="match status" value="1"/>
</dbReference>
<dbReference type="InterPro" id="IPR023408">
    <property type="entry name" value="MscS_beta-dom_sf"/>
</dbReference>
<dbReference type="EMBL" id="CP031217">
    <property type="protein sequence ID" value="AXH12072.1"/>
    <property type="molecule type" value="Genomic_DNA"/>
</dbReference>
<evidence type="ECO:0000256" key="3">
    <source>
        <dbReference type="ARBA" id="ARBA00022475"/>
    </source>
</evidence>
<dbReference type="Proteomes" id="UP000253850">
    <property type="component" value="Chromosome"/>
</dbReference>
<dbReference type="SUPFAM" id="SSF82689">
    <property type="entry name" value="Mechanosensitive channel protein MscS (YggB), C-terminal domain"/>
    <property type="match status" value="1"/>
</dbReference>
<gene>
    <name evidence="10" type="ORF">ABIV_1068</name>
    <name evidence="11" type="ORF">CRV05_02105</name>
</gene>
<feature type="transmembrane region" description="Helical" evidence="7">
    <location>
        <begin position="22"/>
        <end position="39"/>
    </location>
</feature>
<dbReference type="GO" id="GO:0008381">
    <property type="term" value="F:mechanosensitive monoatomic ion channel activity"/>
    <property type="evidence" value="ECO:0007669"/>
    <property type="project" value="InterPro"/>
</dbReference>
<dbReference type="Pfam" id="PF21082">
    <property type="entry name" value="MS_channel_3rd"/>
    <property type="match status" value="1"/>
</dbReference>
<name>A0AAX2AC08_9BACT</name>
<keyword evidence="3" id="KW-1003">Cell membrane</keyword>
<proteinExistence type="inferred from homology"/>
<evidence type="ECO:0000259" key="8">
    <source>
        <dbReference type="Pfam" id="PF00924"/>
    </source>
</evidence>
<evidence type="ECO:0000256" key="2">
    <source>
        <dbReference type="ARBA" id="ARBA00008017"/>
    </source>
</evidence>
<evidence type="ECO:0000256" key="6">
    <source>
        <dbReference type="ARBA" id="ARBA00023136"/>
    </source>
</evidence>
<dbReference type="AlphaFoldDB" id="A0AAX2AC08"/>
<evidence type="ECO:0000256" key="4">
    <source>
        <dbReference type="ARBA" id="ARBA00022692"/>
    </source>
</evidence>
<sequence>MEQEIQSIQKVYNLLIEFFMNYSFQILGAIIIFILGLYIGKKVSEAVQRLCDRNNLDVTLTKFIVNIVRFGIVIGAVIIAVGKLGITLTPFIAGIGAASLGAGLALQGTLSNYGAGLSIIITRPFIVGNTITVQDVFGVVEEIKLGHTILRTEDGEQITVPNKYIIGEVLVNSFEYRIVEATIGISYNSDMKKAISLILEELNKFEEFISKEAKPQVGIKEFADSSVNIEYRYWAKTNSYFEVQYKVNLAIFEALKANSIEIPYPIRDVFIHEKKA</sequence>
<dbReference type="PANTHER" id="PTHR30221">
    <property type="entry name" value="SMALL-CONDUCTANCE MECHANOSENSITIVE CHANNEL"/>
    <property type="match status" value="1"/>
</dbReference>
<dbReference type="PANTHER" id="PTHR30221:SF8">
    <property type="entry name" value="SMALL-CONDUCTANCE MECHANOSENSITIVE CHANNEL"/>
    <property type="match status" value="1"/>
</dbReference>
<dbReference type="InterPro" id="IPR008910">
    <property type="entry name" value="MSC_TM_helix"/>
</dbReference>
<dbReference type="InterPro" id="IPR045275">
    <property type="entry name" value="MscS_archaea/bacteria_type"/>
</dbReference>
<evidence type="ECO:0000256" key="1">
    <source>
        <dbReference type="ARBA" id="ARBA00004651"/>
    </source>
</evidence>
<dbReference type="InterPro" id="IPR011014">
    <property type="entry name" value="MscS_channel_TM-2"/>
</dbReference>
<dbReference type="Proteomes" id="UP000289193">
    <property type="component" value="Unassembled WGS sequence"/>
</dbReference>
<keyword evidence="13" id="KW-1185">Reference proteome</keyword>
<comment type="subcellular location">
    <subcellularLocation>
        <location evidence="1">Cell membrane</location>
        <topology evidence="1">Multi-pass membrane protein</topology>
    </subcellularLocation>
</comment>
<dbReference type="Gene3D" id="1.10.287.1260">
    <property type="match status" value="1"/>
</dbReference>
<dbReference type="Gene3D" id="3.30.70.100">
    <property type="match status" value="1"/>
</dbReference>
<feature type="transmembrane region" description="Helical" evidence="7">
    <location>
        <begin position="88"/>
        <end position="106"/>
    </location>
</feature>
<dbReference type="SUPFAM" id="SSF82861">
    <property type="entry name" value="Mechanosensitive channel protein MscS (YggB), transmembrane region"/>
    <property type="match status" value="1"/>
</dbReference>
<evidence type="ECO:0000256" key="7">
    <source>
        <dbReference type="SAM" id="Phobius"/>
    </source>
</evidence>
<dbReference type="EMBL" id="PDKM01000001">
    <property type="protein sequence ID" value="RXK11182.1"/>
    <property type="molecule type" value="Genomic_DNA"/>
</dbReference>
<dbReference type="InterPro" id="IPR011066">
    <property type="entry name" value="MscS_channel_C_sf"/>
</dbReference>
<protein>
    <submittedName>
        <fullName evidence="10">Mechanosensitive ion channel family protein</fullName>
    </submittedName>
    <submittedName>
        <fullName evidence="11">Mechanosensitive ion channel protein MscS</fullName>
    </submittedName>
</protein>
<evidence type="ECO:0000259" key="9">
    <source>
        <dbReference type="Pfam" id="PF21082"/>
    </source>
</evidence>
<dbReference type="Gene3D" id="2.30.30.60">
    <property type="match status" value="1"/>
</dbReference>
<evidence type="ECO:0000313" key="13">
    <source>
        <dbReference type="Proteomes" id="UP000289193"/>
    </source>
</evidence>
<keyword evidence="5 7" id="KW-1133">Transmembrane helix</keyword>
<feature type="domain" description="Mechanosensitive ion channel MscS C-terminal" evidence="9">
    <location>
        <begin position="179"/>
        <end position="262"/>
    </location>
</feature>
<dbReference type="InterPro" id="IPR049278">
    <property type="entry name" value="MS_channel_C"/>
</dbReference>
<evidence type="ECO:0000313" key="11">
    <source>
        <dbReference type="EMBL" id="RXK11182.1"/>
    </source>
</evidence>
<dbReference type="RefSeq" id="WP_114838916.1">
    <property type="nucleotide sequence ID" value="NZ_CP031217.1"/>
</dbReference>
<keyword evidence="4 7" id="KW-0812">Transmembrane</keyword>
<feature type="transmembrane region" description="Helical" evidence="7">
    <location>
        <begin position="60"/>
        <end position="82"/>
    </location>
</feature>
<feature type="domain" description="Mechanosensitive ion channel MscS" evidence="8">
    <location>
        <begin position="109"/>
        <end position="172"/>
    </location>
</feature>
<organism evidence="11 13">
    <name type="scientific">Halarcobacter bivalviorum</name>
    <dbReference type="NCBI Taxonomy" id="663364"/>
    <lineage>
        <taxon>Bacteria</taxon>
        <taxon>Pseudomonadati</taxon>
        <taxon>Campylobacterota</taxon>
        <taxon>Epsilonproteobacteria</taxon>
        <taxon>Campylobacterales</taxon>
        <taxon>Arcobacteraceae</taxon>
        <taxon>Halarcobacter</taxon>
    </lineage>
</organism>
<evidence type="ECO:0000313" key="12">
    <source>
        <dbReference type="Proteomes" id="UP000253850"/>
    </source>
</evidence>
<evidence type="ECO:0000313" key="10">
    <source>
        <dbReference type="EMBL" id="AXH12072.1"/>
    </source>
</evidence>
<dbReference type="InterPro" id="IPR006685">
    <property type="entry name" value="MscS_channel_2nd"/>
</dbReference>
<keyword evidence="6 7" id="KW-0472">Membrane</keyword>
<dbReference type="InterPro" id="IPR010920">
    <property type="entry name" value="LSM_dom_sf"/>
</dbReference>
<accession>A0AAX2AC08</accession>
<dbReference type="Pfam" id="PF05552">
    <property type="entry name" value="MS_channel_1st_1"/>
    <property type="match status" value="1"/>
</dbReference>
<dbReference type="GO" id="GO:0005886">
    <property type="term" value="C:plasma membrane"/>
    <property type="evidence" value="ECO:0007669"/>
    <property type="project" value="UniProtKB-SubCell"/>
</dbReference>
<reference evidence="10 12" key="2">
    <citation type="submission" date="2018-07" db="EMBL/GenBank/DDBJ databases">
        <title>Complete genome of the Arcobacter bivalviorum type strain LMG 26154.</title>
        <authorList>
            <person name="Miller W.G."/>
            <person name="Yee E."/>
            <person name="Bono J.L."/>
        </authorList>
    </citation>
    <scope>NUCLEOTIDE SEQUENCE [LARGE SCALE GENOMIC DNA]</scope>
    <source>
        <strain evidence="10 12">LMG 26154</strain>
    </source>
</reference>